<protein>
    <submittedName>
        <fullName evidence="10">Uncharacterized protein</fullName>
    </submittedName>
</protein>
<dbReference type="PANTHER" id="PTHR14360">
    <property type="entry name" value="PROTEIN FMP32, MITOCHONDRIAL"/>
    <property type="match status" value="1"/>
</dbReference>
<evidence type="ECO:0000256" key="2">
    <source>
        <dbReference type="ARBA" id="ARBA00004370"/>
    </source>
</evidence>
<proteinExistence type="predicted"/>
<evidence type="ECO:0000313" key="11">
    <source>
        <dbReference type="Proteomes" id="UP001204833"/>
    </source>
</evidence>
<comment type="subcellular location">
    <subcellularLocation>
        <location evidence="2">Membrane</location>
    </subcellularLocation>
    <subcellularLocation>
        <location evidence="1">Mitochondrion</location>
    </subcellularLocation>
</comment>
<sequence length="347" mass="40338">MKQCLGRLYNIYLGTSKLYQCSTNRQLINKYIQSHNHNHNTSIRRFTRYHRLRQEAKSNKLSIQNSTNDSKKQTEQSKTAGGPDAASAIRPSLHALNNELSNKIVPGEAKVIPEGSSKDDFLTEIFDNLEPYIDTYEVFKRLTEAGFTEAQADSIIKLLIYQLNSKLSKLSTIYAQKHEMESEQYLFESAQQEILVDITRSREQHINELITLVNILERDFNIISDELNNDNLKLRNDSQVAIHEQKSENTLNVKKLFLRIQETNHKITTELDSAIRSEIESLRWYLSRWGLITLLVSLFLASLIFFSNKFKNEKNEAKKEFVPLVIREPSEYDEDDYHTDLDKSELE</sequence>
<keyword evidence="7 9" id="KW-0472">Membrane</keyword>
<evidence type="ECO:0000256" key="1">
    <source>
        <dbReference type="ARBA" id="ARBA00004173"/>
    </source>
</evidence>
<keyword evidence="6" id="KW-0496">Mitochondrion</keyword>
<keyword evidence="4 9" id="KW-1133">Transmembrane helix</keyword>
<evidence type="ECO:0000256" key="7">
    <source>
        <dbReference type="ARBA" id="ARBA00023136"/>
    </source>
</evidence>
<dbReference type="GO" id="GO:0016020">
    <property type="term" value="C:membrane"/>
    <property type="evidence" value="ECO:0007669"/>
    <property type="project" value="UniProtKB-SubCell"/>
</dbReference>
<feature type="compositionally biased region" description="Polar residues" evidence="8">
    <location>
        <begin position="59"/>
        <end position="68"/>
    </location>
</feature>
<gene>
    <name evidence="10" type="ORF">KGF57_003262</name>
</gene>
<dbReference type="PANTHER" id="PTHR14360:SF12">
    <property type="entry name" value="MOZ PROTEIN REPRESENTS A CHROMATIN-ASSOCIATED ACETYLTRANSFERASE"/>
    <property type="match status" value="1"/>
</dbReference>
<comment type="caution">
    <text evidence="10">The sequence shown here is derived from an EMBL/GenBank/DDBJ whole genome shotgun (WGS) entry which is preliminary data.</text>
</comment>
<dbReference type="EMBL" id="JAIHNG010000121">
    <property type="protein sequence ID" value="KAI5957568.1"/>
    <property type="molecule type" value="Genomic_DNA"/>
</dbReference>
<dbReference type="Gene3D" id="1.20.5.340">
    <property type="match status" value="1"/>
</dbReference>
<evidence type="ECO:0000256" key="8">
    <source>
        <dbReference type="SAM" id="MobiDB-lite"/>
    </source>
</evidence>
<accession>A0AAD5BDV0</accession>
<dbReference type="Proteomes" id="UP001204833">
    <property type="component" value="Unassembled WGS sequence"/>
</dbReference>
<keyword evidence="5" id="KW-0175">Coiled coil</keyword>
<evidence type="ECO:0000256" key="4">
    <source>
        <dbReference type="ARBA" id="ARBA00022989"/>
    </source>
</evidence>
<name>A0AAD5BDV0_9ASCO</name>
<reference evidence="10 11" key="1">
    <citation type="journal article" date="2022" name="DNA Res.">
        <title>Genome analysis of five recently described species of the CUG-Ser clade uncovers Candida theae as a new hybrid lineage with pathogenic potential in the Candida parapsilosis species complex.</title>
        <authorList>
            <person name="Mixao V."/>
            <person name="Del Olmo V."/>
            <person name="Hegedusova E."/>
            <person name="Saus E."/>
            <person name="Pryszcz L."/>
            <person name="Cillingova A."/>
            <person name="Nosek J."/>
            <person name="Gabaldon T."/>
        </authorList>
    </citation>
    <scope>NUCLEOTIDE SEQUENCE [LARGE SCALE GENOMIC DNA]</scope>
    <source>
        <strain evidence="10 11">CBS 12239</strain>
    </source>
</reference>
<keyword evidence="3 9" id="KW-0812">Transmembrane</keyword>
<dbReference type="InterPro" id="IPR024461">
    <property type="entry name" value="CCDC90-like"/>
</dbReference>
<dbReference type="RefSeq" id="XP_051608271.1">
    <property type="nucleotide sequence ID" value="XM_051752664.1"/>
</dbReference>
<feature type="region of interest" description="Disordered" evidence="8">
    <location>
        <begin position="57"/>
        <end position="87"/>
    </location>
</feature>
<evidence type="ECO:0000256" key="9">
    <source>
        <dbReference type="SAM" id="Phobius"/>
    </source>
</evidence>
<organism evidence="10 11">
    <name type="scientific">Candida theae</name>
    <dbReference type="NCBI Taxonomy" id="1198502"/>
    <lineage>
        <taxon>Eukaryota</taxon>
        <taxon>Fungi</taxon>
        <taxon>Dikarya</taxon>
        <taxon>Ascomycota</taxon>
        <taxon>Saccharomycotina</taxon>
        <taxon>Pichiomycetes</taxon>
        <taxon>Debaryomycetaceae</taxon>
        <taxon>Candida/Lodderomyces clade</taxon>
        <taxon>Candida</taxon>
    </lineage>
</organism>
<dbReference type="Pfam" id="PF07798">
    <property type="entry name" value="CCDC90-like"/>
    <property type="match status" value="1"/>
</dbReference>
<feature type="transmembrane region" description="Helical" evidence="9">
    <location>
        <begin position="286"/>
        <end position="306"/>
    </location>
</feature>
<evidence type="ECO:0000256" key="3">
    <source>
        <dbReference type="ARBA" id="ARBA00022692"/>
    </source>
</evidence>
<keyword evidence="11" id="KW-1185">Reference proteome</keyword>
<dbReference type="AlphaFoldDB" id="A0AAD5BDV0"/>
<evidence type="ECO:0000313" key="10">
    <source>
        <dbReference type="EMBL" id="KAI5957568.1"/>
    </source>
</evidence>
<dbReference type="GO" id="GO:0005739">
    <property type="term" value="C:mitochondrion"/>
    <property type="evidence" value="ECO:0007669"/>
    <property type="project" value="UniProtKB-SubCell"/>
</dbReference>
<dbReference type="GeneID" id="76151321"/>
<evidence type="ECO:0000256" key="5">
    <source>
        <dbReference type="ARBA" id="ARBA00023054"/>
    </source>
</evidence>
<evidence type="ECO:0000256" key="6">
    <source>
        <dbReference type="ARBA" id="ARBA00023128"/>
    </source>
</evidence>